<dbReference type="AlphaFoldDB" id="A0A9Y1FLC3"/>
<evidence type="ECO:0000313" key="1">
    <source>
        <dbReference type="EMBL" id="UJG40856.1"/>
    </source>
</evidence>
<dbReference type="Proteomes" id="UP001201020">
    <property type="component" value="Chromosome"/>
</dbReference>
<dbReference type="EMBL" id="CP084166">
    <property type="protein sequence ID" value="UJG40856.1"/>
    <property type="molecule type" value="Genomic_DNA"/>
</dbReference>
<accession>A0A9Y1FLC3</accession>
<proteinExistence type="predicted"/>
<organism evidence="1">
    <name type="scientific">Candidatus Heimdallarchaeum aukensis</name>
    <dbReference type="NCBI Taxonomy" id="2876573"/>
    <lineage>
        <taxon>Archaea</taxon>
        <taxon>Promethearchaeati</taxon>
        <taxon>Candidatus Heimdallarchaeota</taxon>
        <taxon>Candidatus Heimdallarchaeia (ex Rinke et al. 2021) (nom. nud.)</taxon>
        <taxon>Candidatus Heimdallarchaeales</taxon>
        <taxon>Candidatus Heimdallarchaeaceae</taxon>
        <taxon>Candidatus Heimdallarchaeum</taxon>
    </lineage>
</organism>
<protein>
    <submittedName>
        <fullName evidence="1">Uncharacterized protein</fullName>
    </submittedName>
</protein>
<reference evidence="1" key="1">
    <citation type="journal article" date="2022" name="Nat. Microbiol.">
        <title>Unique mobile elements and scalable gene flow at the prokaryote-eukaryote boundary revealed by circularized Asgard archaea genomes.</title>
        <authorList>
            <person name="Wu F."/>
            <person name="Speth D.R."/>
            <person name="Philosof A."/>
            <person name="Cremiere A."/>
            <person name="Narayanan A."/>
            <person name="Barco R.A."/>
            <person name="Connon S.A."/>
            <person name="Amend J.P."/>
            <person name="Antoshechkin I.A."/>
            <person name="Orphan V.J."/>
        </authorList>
    </citation>
    <scope>NUCLEOTIDE SEQUENCE</scope>
    <source>
        <strain evidence="1">PM71</strain>
    </source>
</reference>
<gene>
    <name evidence="1" type="ORF">K9W45_00010</name>
</gene>
<sequence>MLQVNEEDLKKRIKKILNKYSRVRSSLNKEDIPPSENREALWDIRADLELIIVEMKYLYNLKEFYEWQGEFKKTRGTANPVKATERLKKFKKSSKTFLESFDKNIEESFRYLWELKETISKNMKAFSYPTWIRRDKKFIKQSEKIFYV</sequence>
<name>A0A9Y1FLC3_9ARCH</name>